<evidence type="ECO:0000256" key="3">
    <source>
        <dbReference type="ARBA" id="ARBA00022989"/>
    </source>
</evidence>
<evidence type="ECO:0000256" key="1">
    <source>
        <dbReference type="ARBA" id="ARBA00004141"/>
    </source>
</evidence>
<comment type="subcellular location">
    <subcellularLocation>
        <location evidence="1">Membrane</location>
        <topology evidence="1">Multi-pass membrane protein</topology>
    </subcellularLocation>
</comment>
<keyword evidence="8" id="KW-1185">Reference proteome</keyword>
<feature type="domain" description="ABC-2 type transporter transmembrane" evidence="6">
    <location>
        <begin position="21"/>
        <end position="383"/>
    </location>
</feature>
<protein>
    <submittedName>
        <fullName evidence="7">ABC transporter permease</fullName>
    </submittedName>
</protein>
<comment type="caution">
    <text evidence="7">The sequence shown here is derived from an EMBL/GenBank/DDBJ whole genome shotgun (WGS) entry which is preliminary data.</text>
</comment>
<evidence type="ECO:0000256" key="4">
    <source>
        <dbReference type="ARBA" id="ARBA00023136"/>
    </source>
</evidence>
<evidence type="ECO:0000256" key="2">
    <source>
        <dbReference type="ARBA" id="ARBA00022692"/>
    </source>
</evidence>
<feature type="transmembrane region" description="Helical" evidence="5">
    <location>
        <begin position="180"/>
        <end position="200"/>
    </location>
</feature>
<feature type="transmembrane region" description="Helical" evidence="5">
    <location>
        <begin position="276"/>
        <end position="303"/>
    </location>
</feature>
<accession>A0ABW4E3U7</accession>
<evidence type="ECO:0000256" key="5">
    <source>
        <dbReference type="SAM" id="Phobius"/>
    </source>
</evidence>
<gene>
    <name evidence="7" type="ORF">ACFQ5J_02400</name>
</gene>
<reference evidence="8" key="1">
    <citation type="journal article" date="2019" name="Int. J. Syst. Evol. Microbiol.">
        <title>The Global Catalogue of Microorganisms (GCM) 10K type strain sequencing project: providing services to taxonomists for standard genome sequencing and annotation.</title>
        <authorList>
            <consortium name="The Broad Institute Genomics Platform"/>
            <consortium name="The Broad Institute Genome Sequencing Center for Infectious Disease"/>
            <person name="Wu L."/>
            <person name="Ma J."/>
        </authorList>
    </citation>
    <scope>NUCLEOTIDE SEQUENCE [LARGE SCALE GENOMIC DNA]</scope>
    <source>
        <strain evidence="8">CCM 8903</strain>
    </source>
</reference>
<dbReference type="Pfam" id="PF12698">
    <property type="entry name" value="ABC2_membrane_3"/>
    <property type="match status" value="1"/>
</dbReference>
<feature type="transmembrane region" description="Helical" evidence="5">
    <location>
        <begin position="364"/>
        <end position="388"/>
    </location>
</feature>
<keyword evidence="3 5" id="KW-1133">Transmembrane helix</keyword>
<feature type="transmembrane region" description="Helical" evidence="5">
    <location>
        <begin position="234"/>
        <end position="255"/>
    </location>
</feature>
<dbReference type="RefSeq" id="WP_125747824.1">
    <property type="nucleotide sequence ID" value="NZ_JBHTON010000005.1"/>
</dbReference>
<proteinExistence type="predicted"/>
<organism evidence="7 8">
    <name type="scientific">Lacticaseibacillus baoqingensis</name>
    <dbReference type="NCBI Taxonomy" id="2486013"/>
    <lineage>
        <taxon>Bacteria</taxon>
        <taxon>Bacillati</taxon>
        <taxon>Bacillota</taxon>
        <taxon>Bacilli</taxon>
        <taxon>Lactobacillales</taxon>
        <taxon>Lactobacillaceae</taxon>
        <taxon>Lacticaseibacillus</taxon>
    </lineage>
</organism>
<feature type="transmembrane region" description="Helical" evidence="5">
    <location>
        <begin position="309"/>
        <end position="329"/>
    </location>
</feature>
<keyword evidence="2 5" id="KW-0812">Transmembrane</keyword>
<keyword evidence="4 5" id="KW-0472">Membrane</keyword>
<feature type="transmembrane region" description="Helical" evidence="5">
    <location>
        <begin position="336"/>
        <end position="358"/>
    </location>
</feature>
<name>A0ABW4E3U7_9LACO</name>
<dbReference type="EMBL" id="JBHTON010000005">
    <property type="protein sequence ID" value="MFD1484077.1"/>
    <property type="molecule type" value="Genomic_DNA"/>
</dbReference>
<dbReference type="InterPro" id="IPR013525">
    <property type="entry name" value="ABC2_TM"/>
</dbReference>
<evidence type="ECO:0000259" key="6">
    <source>
        <dbReference type="Pfam" id="PF12698"/>
    </source>
</evidence>
<evidence type="ECO:0000313" key="7">
    <source>
        <dbReference type="EMBL" id="MFD1484077.1"/>
    </source>
</evidence>
<evidence type="ECO:0000313" key="8">
    <source>
        <dbReference type="Proteomes" id="UP001597252"/>
    </source>
</evidence>
<dbReference type="Proteomes" id="UP001597252">
    <property type="component" value="Unassembled WGS sequence"/>
</dbReference>
<feature type="transmembrane region" description="Helical" evidence="5">
    <location>
        <begin position="21"/>
        <end position="43"/>
    </location>
</feature>
<sequence length="419" mass="44947">MPKFWVVFSQVYKKNLHSGSWLFLVLSPLVFAALAGLMGYFIAQNVQPAQVAVVSSTPALRQAIVKTSDDQVHFRGYASAAKANTALNHETLDGILTVTTTPAIGAHYVERSNADQSVDTTTLTATLSRLKLQQTAAQLHLTAGQLAALLSPAKVTTKTVAIENGKQVAKNDTAAAVNRGFAMVLTVFIMIITMVYGSILAQEIATEKGSRIMEILLSSVSATTQFFGKLAGILALLVTQIVVYVVAGGLAWFFLRERDFVKGLLAQVDLSVLASPITLIAVLFFVIGVMTYAVLAALTGSLVSNQEQVQTAVMPISMLGLAGYFLAMIAQSGDSLLVQVASYVPFLNITVMPVQLALDHVGYGAAWTSLVIAGVFLIGFTWVVVGVYRSNVLVYSDAGFIKRLRTSLSIWQAERHPRA</sequence>